<dbReference type="NCBIfam" id="TIGR00229">
    <property type="entry name" value="sensory_box"/>
    <property type="match status" value="2"/>
</dbReference>
<dbReference type="GO" id="GO:1902201">
    <property type="term" value="P:negative regulation of bacterial-type flagellum-dependent cell motility"/>
    <property type="evidence" value="ECO:0007669"/>
    <property type="project" value="TreeGrafter"/>
</dbReference>
<feature type="domain" description="GGDEF" evidence="7">
    <location>
        <begin position="317"/>
        <end position="457"/>
    </location>
</feature>
<accession>A0A839Z672</accession>
<dbReference type="InterPro" id="IPR050469">
    <property type="entry name" value="Diguanylate_Cyclase"/>
</dbReference>
<evidence type="ECO:0000259" key="7">
    <source>
        <dbReference type="PROSITE" id="PS50887"/>
    </source>
</evidence>
<comment type="catalytic activity">
    <reaction evidence="2">
        <text>2 GTP = 3',3'-c-di-GMP + 2 diphosphate</text>
        <dbReference type="Rhea" id="RHEA:24898"/>
        <dbReference type="ChEBI" id="CHEBI:33019"/>
        <dbReference type="ChEBI" id="CHEBI:37565"/>
        <dbReference type="ChEBI" id="CHEBI:58805"/>
        <dbReference type="EC" id="2.7.7.65"/>
    </reaction>
</comment>
<dbReference type="FunFam" id="3.30.70.270:FF:000001">
    <property type="entry name" value="Diguanylate cyclase domain protein"/>
    <property type="match status" value="1"/>
</dbReference>
<feature type="compositionally biased region" description="Polar residues" evidence="4">
    <location>
        <begin position="464"/>
        <end position="476"/>
    </location>
</feature>
<feature type="region of interest" description="Disordered" evidence="4">
    <location>
        <begin position="464"/>
        <end position="490"/>
    </location>
</feature>
<reference evidence="8 9" key="1">
    <citation type="submission" date="2020-08" db="EMBL/GenBank/DDBJ databases">
        <title>Genomic Encyclopedia of Type Strains, Phase IV (KMG-IV): sequencing the most valuable type-strain genomes for metagenomic binning, comparative biology and taxonomic classification.</title>
        <authorList>
            <person name="Goeker M."/>
        </authorList>
    </citation>
    <scope>NUCLEOTIDE SEQUENCE [LARGE SCALE GENOMIC DNA]</scope>
    <source>
        <strain evidence="8 9">DSM 5895</strain>
    </source>
</reference>
<evidence type="ECO:0000256" key="2">
    <source>
        <dbReference type="ARBA" id="ARBA00034247"/>
    </source>
</evidence>
<sequence>MVADGTVPETIELTTLSSAYLSAPVALAMIGRDLTCMNGNRRLAAMFGRPLEEIVGQDVDTLVPGSSDLVRRGLARAIAGASIDEREMSIPGRDNIYLVTAEPFRDVSGTVVGLSIAFVDITERRRTTDALAEMEQSITFALENANQWIWELDIPSNTVRRSPHWKHGLGYASREEVSGTDDVAWSVVNPEDRPYVLKRYQDLLDGRTDLFEATYRVSHKSGRWIWIMARGRIVARDAEGQPLRLLATSVDITRQKHVEQELAATVRQREKLERELVDANRRLTALSEMDPLTELPNRRKFDEVLAREMRRSGRRPPSLALMMIDVDHFKSYNDLHGHLEGDECLRKVAAALRKSVNRAGDLVTRYGGEEFAAVLADSDESGALIMAGTMLEAVRALRLPHAGSSLGHITVSIGISVFDGASPPGTNMIPAVVIHAADRALYAAKQAGRNCIASAGISNDGTLSTMKVTENAPTARSRTRSREPRIDPAQ</sequence>
<dbReference type="GO" id="GO:0043709">
    <property type="term" value="P:cell adhesion involved in single-species biofilm formation"/>
    <property type="evidence" value="ECO:0007669"/>
    <property type="project" value="TreeGrafter"/>
</dbReference>
<evidence type="ECO:0000256" key="1">
    <source>
        <dbReference type="ARBA" id="ARBA00012528"/>
    </source>
</evidence>
<dbReference type="GO" id="GO:0052621">
    <property type="term" value="F:diguanylate cyclase activity"/>
    <property type="evidence" value="ECO:0007669"/>
    <property type="project" value="UniProtKB-EC"/>
</dbReference>
<feature type="domain" description="PAC" evidence="6">
    <location>
        <begin position="81"/>
        <end position="133"/>
    </location>
</feature>
<dbReference type="Gene3D" id="3.30.450.20">
    <property type="entry name" value="PAS domain"/>
    <property type="match status" value="2"/>
</dbReference>
<name>A0A839Z672_9HYPH</name>
<evidence type="ECO:0000256" key="4">
    <source>
        <dbReference type="SAM" id="MobiDB-lite"/>
    </source>
</evidence>
<evidence type="ECO:0000313" key="9">
    <source>
        <dbReference type="Proteomes" id="UP000533469"/>
    </source>
</evidence>
<feature type="coiled-coil region" evidence="3">
    <location>
        <begin position="255"/>
        <end position="289"/>
    </location>
</feature>
<dbReference type="PROSITE" id="PS50887">
    <property type="entry name" value="GGDEF"/>
    <property type="match status" value="1"/>
</dbReference>
<dbReference type="GO" id="GO:0005886">
    <property type="term" value="C:plasma membrane"/>
    <property type="evidence" value="ECO:0007669"/>
    <property type="project" value="TreeGrafter"/>
</dbReference>
<keyword evidence="9" id="KW-1185">Reference proteome</keyword>
<protein>
    <recommendedName>
        <fullName evidence="1">diguanylate cyclase</fullName>
        <ecNumber evidence="1">2.7.7.65</ecNumber>
    </recommendedName>
</protein>
<dbReference type="PROSITE" id="PS50113">
    <property type="entry name" value="PAC"/>
    <property type="match status" value="2"/>
</dbReference>
<dbReference type="InterPro" id="IPR001610">
    <property type="entry name" value="PAC"/>
</dbReference>
<dbReference type="Gene3D" id="3.30.70.270">
    <property type="match status" value="1"/>
</dbReference>
<dbReference type="Pfam" id="PF00990">
    <property type="entry name" value="GGDEF"/>
    <property type="match status" value="1"/>
</dbReference>
<dbReference type="Proteomes" id="UP000533469">
    <property type="component" value="Unassembled WGS sequence"/>
</dbReference>
<gene>
    <name evidence="8" type="ORF">FHS55_000422</name>
</gene>
<dbReference type="InterPro" id="IPR043128">
    <property type="entry name" value="Rev_trsase/Diguanyl_cyclase"/>
</dbReference>
<evidence type="ECO:0000313" key="8">
    <source>
        <dbReference type="EMBL" id="MBB3769836.1"/>
    </source>
</evidence>
<feature type="domain" description="PAS" evidence="5">
    <location>
        <begin position="40"/>
        <end position="81"/>
    </location>
</feature>
<dbReference type="NCBIfam" id="TIGR00254">
    <property type="entry name" value="GGDEF"/>
    <property type="match status" value="1"/>
</dbReference>
<dbReference type="EMBL" id="JACICD010000001">
    <property type="protein sequence ID" value="MBB3769836.1"/>
    <property type="molecule type" value="Genomic_DNA"/>
</dbReference>
<dbReference type="Pfam" id="PF08448">
    <property type="entry name" value="PAS_4"/>
    <property type="match status" value="1"/>
</dbReference>
<dbReference type="SUPFAM" id="SSF55073">
    <property type="entry name" value="Nucleotide cyclase"/>
    <property type="match status" value="1"/>
</dbReference>
<dbReference type="InterPro" id="IPR000700">
    <property type="entry name" value="PAS-assoc_C"/>
</dbReference>
<dbReference type="InterPro" id="IPR035965">
    <property type="entry name" value="PAS-like_dom_sf"/>
</dbReference>
<keyword evidence="3" id="KW-0175">Coiled coil</keyword>
<dbReference type="EC" id="2.7.7.65" evidence="1"/>
<evidence type="ECO:0000259" key="6">
    <source>
        <dbReference type="PROSITE" id="PS50113"/>
    </source>
</evidence>
<comment type="caution">
    <text evidence="8">The sequence shown here is derived from an EMBL/GenBank/DDBJ whole genome shotgun (WGS) entry which is preliminary data.</text>
</comment>
<dbReference type="InterPro" id="IPR013655">
    <property type="entry name" value="PAS_fold_3"/>
</dbReference>
<evidence type="ECO:0000256" key="3">
    <source>
        <dbReference type="SAM" id="Coils"/>
    </source>
</evidence>
<proteinExistence type="predicted"/>
<dbReference type="InterPro" id="IPR000014">
    <property type="entry name" value="PAS"/>
</dbReference>
<dbReference type="RefSeq" id="WP_183188018.1">
    <property type="nucleotide sequence ID" value="NZ_JACICD010000001.1"/>
</dbReference>
<dbReference type="PROSITE" id="PS50112">
    <property type="entry name" value="PAS"/>
    <property type="match status" value="2"/>
</dbReference>
<dbReference type="SMART" id="SM00267">
    <property type="entry name" value="GGDEF"/>
    <property type="match status" value="1"/>
</dbReference>
<feature type="domain" description="PAS" evidence="5">
    <location>
        <begin position="134"/>
        <end position="207"/>
    </location>
</feature>
<dbReference type="Pfam" id="PF08447">
    <property type="entry name" value="PAS_3"/>
    <property type="match status" value="1"/>
</dbReference>
<dbReference type="SMART" id="SM00086">
    <property type="entry name" value="PAC"/>
    <property type="match status" value="2"/>
</dbReference>
<dbReference type="SMART" id="SM00091">
    <property type="entry name" value="PAS"/>
    <property type="match status" value="2"/>
</dbReference>
<dbReference type="AlphaFoldDB" id="A0A839Z672"/>
<evidence type="ECO:0000259" key="5">
    <source>
        <dbReference type="PROSITE" id="PS50112"/>
    </source>
</evidence>
<dbReference type="CDD" id="cd00130">
    <property type="entry name" value="PAS"/>
    <property type="match status" value="2"/>
</dbReference>
<dbReference type="InterPro" id="IPR029787">
    <property type="entry name" value="Nucleotide_cyclase"/>
</dbReference>
<dbReference type="InterPro" id="IPR000160">
    <property type="entry name" value="GGDEF_dom"/>
</dbReference>
<dbReference type="CDD" id="cd01949">
    <property type="entry name" value="GGDEF"/>
    <property type="match status" value="1"/>
</dbReference>
<dbReference type="PANTHER" id="PTHR45138">
    <property type="entry name" value="REGULATORY COMPONENTS OF SENSORY TRANSDUCTION SYSTEM"/>
    <property type="match status" value="1"/>
</dbReference>
<organism evidence="8 9">
    <name type="scientific">Ancylobacter tetraedralis</name>
    <dbReference type="NCBI Taxonomy" id="217068"/>
    <lineage>
        <taxon>Bacteria</taxon>
        <taxon>Pseudomonadati</taxon>
        <taxon>Pseudomonadota</taxon>
        <taxon>Alphaproteobacteria</taxon>
        <taxon>Hyphomicrobiales</taxon>
        <taxon>Xanthobacteraceae</taxon>
        <taxon>Ancylobacter</taxon>
    </lineage>
</organism>
<feature type="domain" description="PAC" evidence="6">
    <location>
        <begin position="211"/>
        <end position="264"/>
    </location>
</feature>
<dbReference type="SUPFAM" id="SSF55785">
    <property type="entry name" value="PYP-like sensor domain (PAS domain)"/>
    <property type="match status" value="2"/>
</dbReference>
<feature type="compositionally biased region" description="Basic and acidic residues" evidence="4">
    <location>
        <begin position="480"/>
        <end position="490"/>
    </location>
</feature>
<dbReference type="InterPro" id="IPR013656">
    <property type="entry name" value="PAS_4"/>
</dbReference>
<dbReference type="PANTHER" id="PTHR45138:SF9">
    <property type="entry name" value="DIGUANYLATE CYCLASE DGCM-RELATED"/>
    <property type="match status" value="1"/>
</dbReference>